<gene>
    <name evidence="1" type="ORF">G3I66_15000</name>
</gene>
<sequence>MPTPARRRRAASLLLLGTGLLLSGCGLYPAGSGPSGSADDGPLTLGFVNGGDSRFHTCLQRSVEIAAKNNFARPVTANSR</sequence>
<protein>
    <submittedName>
        <fullName evidence="1">Uncharacterized protein</fullName>
    </submittedName>
</protein>
<comment type="caution">
    <text evidence="1">The sequence shown here is derived from an EMBL/GenBank/DDBJ whole genome shotgun (WGS) entry which is preliminary data.</text>
</comment>
<accession>A0A6G3TCN4</accession>
<dbReference type="Proteomes" id="UP000475666">
    <property type="component" value="Unassembled WGS sequence"/>
</dbReference>
<dbReference type="RefSeq" id="WP_164274547.1">
    <property type="nucleotide sequence ID" value="NZ_JAAGMQ010000425.1"/>
</dbReference>
<evidence type="ECO:0000313" key="2">
    <source>
        <dbReference type="Proteomes" id="UP000475666"/>
    </source>
</evidence>
<reference evidence="1 2" key="1">
    <citation type="submission" date="2020-01" db="EMBL/GenBank/DDBJ databases">
        <title>Insect and environment-associated Actinomycetes.</title>
        <authorList>
            <person name="Currrie C."/>
            <person name="Chevrette M."/>
            <person name="Carlson C."/>
            <person name="Stubbendieck R."/>
            <person name="Wendt-Pienkowski E."/>
        </authorList>
    </citation>
    <scope>NUCLEOTIDE SEQUENCE [LARGE SCALE GENOMIC DNA]</scope>
    <source>
        <strain evidence="1 2">SID7739</strain>
    </source>
</reference>
<dbReference type="EMBL" id="JAAGMQ010000425">
    <property type="protein sequence ID" value="NEC34477.1"/>
    <property type="molecule type" value="Genomic_DNA"/>
</dbReference>
<proteinExistence type="predicted"/>
<organism evidence="1 2">
    <name type="scientific">Streptomyces rubrogriseus</name>
    <dbReference type="NCBI Taxonomy" id="194673"/>
    <lineage>
        <taxon>Bacteria</taxon>
        <taxon>Bacillati</taxon>
        <taxon>Actinomycetota</taxon>
        <taxon>Actinomycetes</taxon>
        <taxon>Kitasatosporales</taxon>
        <taxon>Streptomycetaceae</taxon>
        <taxon>Streptomyces</taxon>
        <taxon>Streptomyces violaceoruber group</taxon>
    </lineage>
</organism>
<evidence type="ECO:0000313" key="1">
    <source>
        <dbReference type="EMBL" id="NEC34477.1"/>
    </source>
</evidence>
<dbReference type="PROSITE" id="PS51257">
    <property type="entry name" value="PROKAR_LIPOPROTEIN"/>
    <property type="match status" value="1"/>
</dbReference>
<dbReference type="AlphaFoldDB" id="A0A6G3TCN4"/>
<name>A0A6G3TCN4_9ACTN</name>